<evidence type="ECO:0008006" key="4">
    <source>
        <dbReference type="Google" id="ProtNLM"/>
    </source>
</evidence>
<evidence type="ECO:0000313" key="3">
    <source>
        <dbReference type="Proteomes" id="UP000762676"/>
    </source>
</evidence>
<gene>
    <name evidence="2" type="ORF">ElyMa_000641100</name>
</gene>
<evidence type="ECO:0000313" key="2">
    <source>
        <dbReference type="EMBL" id="GFR83048.1"/>
    </source>
</evidence>
<feature type="region of interest" description="Disordered" evidence="1">
    <location>
        <begin position="55"/>
        <end position="78"/>
    </location>
</feature>
<proteinExistence type="predicted"/>
<dbReference type="Proteomes" id="UP000762676">
    <property type="component" value="Unassembled WGS sequence"/>
</dbReference>
<protein>
    <recommendedName>
        <fullName evidence="4">BZIP domain-containing protein</fullName>
    </recommendedName>
</protein>
<reference evidence="2 3" key="1">
    <citation type="journal article" date="2021" name="Elife">
        <title>Chloroplast acquisition without the gene transfer in kleptoplastic sea slugs, Plakobranchus ocellatus.</title>
        <authorList>
            <person name="Maeda T."/>
            <person name="Takahashi S."/>
            <person name="Yoshida T."/>
            <person name="Shimamura S."/>
            <person name="Takaki Y."/>
            <person name="Nagai Y."/>
            <person name="Toyoda A."/>
            <person name="Suzuki Y."/>
            <person name="Arimoto A."/>
            <person name="Ishii H."/>
            <person name="Satoh N."/>
            <person name="Nishiyama T."/>
            <person name="Hasebe M."/>
            <person name="Maruyama T."/>
            <person name="Minagawa J."/>
            <person name="Obokata J."/>
            <person name="Shigenobu S."/>
        </authorList>
    </citation>
    <scope>NUCLEOTIDE SEQUENCE [LARGE SCALE GENOMIC DNA]</scope>
</reference>
<name>A0AAV4GBC3_9GAST</name>
<sequence length="148" mass="17077">MGFIVDDWPTGSVSTSTNLDFLRCGLHPPERADSADSSPAKIMRVYFTKNSSCTREQSNETTLQQASEPIAPTSAETPSVLVVPRGKRRKLFREMRIQYLKEEQDVKMKAQQRELEFQMERHRLQMEILQYQRDYAVKQLRGSSCSES</sequence>
<keyword evidence="3" id="KW-1185">Reference proteome</keyword>
<dbReference type="EMBL" id="BMAT01001309">
    <property type="protein sequence ID" value="GFR83048.1"/>
    <property type="molecule type" value="Genomic_DNA"/>
</dbReference>
<organism evidence="2 3">
    <name type="scientific">Elysia marginata</name>
    <dbReference type="NCBI Taxonomy" id="1093978"/>
    <lineage>
        <taxon>Eukaryota</taxon>
        <taxon>Metazoa</taxon>
        <taxon>Spiralia</taxon>
        <taxon>Lophotrochozoa</taxon>
        <taxon>Mollusca</taxon>
        <taxon>Gastropoda</taxon>
        <taxon>Heterobranchia</taxon>
        <taxon>Euthyneura</taxon>
        <taxon>Panpulmonata</taxon>
        <taxon>Sacoglossa</taxon>
        <taxon>Placobranchoidea</taxon>
        <taxon>Plakobranchidae</taxon>
        <taxon>Elysia</taxon>
    </lineage>
</organism>
<accession>A0AAV4GBC3</accession>
<comment type="caution">
    <text evidence="2">The sequence shown here is derived from an EMBL/GenBank/DDBJ whole genome shotgun (WGS) entry which is preliminary data.</text>
</comment>
<feature type="compositionally biased region" description="Polar residues" evidence="1">
    <location>
        <begin position="55"/>
        <end position="67"/>
    </location>
</feature>
<dbReference type="AlphaFoldDB" id="A0AAV4GBC3"/>
<evidence type="ECO:0000256" key="1">
    <source>
        <dbReference type="SAM" id="MobiDB-lite"/>
    </source>
</evidence>